<evidence type="ECO:0000256" key="2">
    <source>
        <dbReference type="ARBA" id="ARBA00022737"/>
    </source>
</evidence>
<evidence type="ECO:0000256" key="5">
    <source>
        <dbReference type="SAM" id="Coils"/>
    </source>
</evidence>
<protein>
    <recommendedName>
        <fullName evidence="7">HSF-type DNA-binding domain-containing protein</fullName>
    </recommendedName>
</protein>
<gene>
    <name evidence="8" type="ORF">Ahy_B03g062445</name>
</gene>
<feature type="compositionally biased region" description="Basic and acidic residues" evidence="6">
    <location>
        <begin position="857"/>
        <end position="869"/>
    </location>
</feature>
<comment type="caution">
    <text evidence="8">The sequence shown here is derived from an EMBL/GenBank/DDBJ whole genome shotgun (WGS) entry which is preliminary data.</text>
</comment>
<dbReference type="InterPro" id="IPR045344">
    <property type="entry name" value="C-JID"/>
</dbReference>
<accession>A0A444ZU80</accession>
<dbReference type="GO" id="GO:0003700">
    <property type="term" value="F:DNA-binding transcription factor activity"/>
    <property type="evidence" value="ECO:0007669"/>
    <property type="project" value="InterPro"/>
</dbReference>
<dbReference type="EMBL" id="SDMP01000013">
    <property type="protein sequence ID" value="RYR17763.1"/>
    <property type="molecule type" value="Genomic_DNA"/>
</dbReference>
<proteinExistence type="predicted"/>
<feature type="coiled-coil region" evidence="5">
    <location>
        <begin position="123"/>
        <end position="150"/>
    </location>
</feature>
<dbReference type="SUPFAM" id="SSF52058">
    <property type="entry name" value="L domain-like"/>
    <property type="match status" value="1"/>
</dbReference>
<evidence type="ECO:0000259" key="7">
    <source>
        <dbReference type="SMART" id="SM00415"/>
    </source>
</evidence>
<reference evidence="8 9" key="1">
    <citation type="submission" date="2019-01" db="EMBL/GenBank/DDBJ databases">
        <title>Sequencing of cultivated peanut Arachis hypogaea provides insights into genome evolution and oil improvement.</title>
        <authorList>
            <person name="Chen X."/>
        </authorList>
    </citation>
    <scope>NUCLEOTIDE SEQUENCE [LARGE SCALE GENOMIC DNA]</scope>
    <source>
        <strain evidence="9">cv. Fuhuasheng</strain>
        <tissue evidence="8">Leaves</tissue>
    </source>
</reference>
<evidence type="ECO:0000256" key="4">
    <source>
        <dbReference type="ARBA" id="ARBA00023125"/>
    </source>
</evidence>
<organism evidence="8 9">
    <name type="scientific">Arachis hypogaea</name>
    <name type="common">Peanut</name>
    <dbReference type="NCBI Taxonomy" id="3818"/>
    <lineage>
        <taxon>Eukaryota</taxon>
        <taxon>Viridiplantae</taxon>
        <taxon>Streptophyta</taxon>
        <taxon>Embryophyta</taxon>
        <taxon>Tracheophyta</taxon>
        <taxon>Spermatophyta</taxon>
        <taxon>Magnoliopsida</taxon>
        <taxon>eudicotyledons</taxon>
        <taxon>Gunneridae</taxon>
        <taxon>Pentapetalae</taxon>
        <taxon>rosids</taxon>
        <taxon>fabids</taxon>
        <taxon>Fabales</taxon>
        <taxon>Fabaceae</taxon>
        <taxon>Papilionoideae</taxon>
        <taxon>50 kb inversion clade</taxon>
        <taxon>dalbergioids sensu lato</taxon>
        <taxon>Dalbergieae</taxon>
        <taxon>Pterocarpus clade</taxon>
        <taxon>Arachis</taxon>
    </lineage>
</organism>
<keyword evidence="5" id="KW-0175">Coiled coil</keyword>
<dbReference type="PANTHER" id="PTHR10015">
    <property type="entry name" value="HEAT SHOCK TRANSCRIPTION FACTOR"/>
    <property type="match status" value="1"/>
</dbReference>
<dbReference type="GO" id="GO:0006357">
    <property type="term" value="P:regulation of transcription by RNA polymerase II"/>
    <property type="evidence" value="ECO:0007669"/>
    <property type="project" value="TreeGrafter"/>
</dbReference>
<dbReference type="SMART" id="SM00415">
    <property type="entry name" value="HSF"/>
    <property type="match status" value="1"/>
</dbReference>
<feature type="region of interest" description="Disordered" evidence="6">
    <location>
        <begin position="857"/>
        <end position="897"/>
    </location>
</feature>
<dbReference type="Pfam" id="PF20160">
    <property type="entry name" value="C-JID"/>
    <property type="match status" value="1"/>
</dbReference>
<dbReference type="STRING" id="3818.A0A444ZU80"/>
<dbReference type="SUPFAM" id="SSF52047">
    <property type="entry name" value="RNI-like"/>
    <property type="match status" value="1"/>
</dbReference>
<dbReference type="InterPro" id="IPR032675">
    <property type="entry name" value="LRR_dom_sf"/>
</dbReference>
<keyword evidence="4" id="KW-0238">DNA-binding</keyword>
<keyword evidence="3" id="KW-0346">Stress response</keyword>
<dbReference type="GO" id="GO:0005634">
    <property type="term" value="C:nucleus"/>
    <property type="evidence" value="ECO:0007669"/>
    <property type="project" value="TreeGrafter"/>
</dbReference>
<evidence type="ECO:0000256" key="1">
    <source>
        <dbReference type="ARBA" id="ARBA00022614"/>
    </source>
</evidence>
<dbReference type="Gene3D" id="3.80.10.10">
    <property type="entry name" value="Ribonuclease Inhibitor"/>
    <property type="match status" value="2"/>
</dbReference>
<dbReference type="GO" id="GO:0000978">
    <property type="term" value="F:RNA polymerase II cis-regulatory region sequence-specific DNA binding"/>
    <property type="evidence" value="ECO:0007669"/>
    <property type="project" value="TreeGrafter"/>
</dbReference>
<feature type="domain" description="HSF-type DNA-binding" evidence="7">
    <location>
        <begin position="546"/>
        <end position="615"/>
    </location>
</feature>
<feature type="coiled-coil region" evidence="5">
    <location>
        <begin position="642"/>
        <end position="669"/>
    </location>
</feature>
<dbReference type="Proteomes" id="UP000289738">
    <property type="component" value="Chromosome B03"/>
</dbReference>
<evidence type="ECO:0000256" key="3">
    <source>
        <dbReference type="ARBA" id="ARBA00023016"/>
    </source>
</evidence>
<evidence type="ECO:0000313" key="9">
    <source>
        <dbReference type="Proteomes" id="UP000289738"/>
    </source>
</evidence>
<name>A0A444ZU80_ARAHY</name>
<dbReference type="AlphaFoldDB" id="A0A444ZU80"/>
<dbReference type="InterPro" id="IPR000232">
    <property type="entry name" value="HSF_DNA-bd"/>
</dbReference>
<evidence type="ECO:0000256" key="6">
    <source>
        <dbReference type="SAM" id="MobiDB-lite"/>
    </source>
</evidence>
<sequence length="897" mass="102012">MDKPLMFQTVGPLNDLPNLKRLDLSGSRKLIQIPDLSQSPNIEEIILSHCVKLDVVYSSSFLAKLSCLWLNGCYELRILNLPSSILLESLGVIVLCDCPSLEMFSVSKTSEGVLPFGCLRHGKLRCNEKKKEEEKQYENTEDNIHLLRFKVLREGSPSSFPGLEEICWLDLSNCESLTILPVELLQMKFLKRLDLCGCSSLESFPEINQTMENLTVLILDKTGIQELPSSLHHFVGLEELSFDLEFLPSNIVNLGLLSDLDCSGCVNLTKIPNNIDRLSSLRELSLQGSGIVNLPESIAHLSSLKSLDLSDCKMLECIPLLAFDCPSVRRVSSSSLKLPPDSKEGLFKFHFTNSQELDPSAHSNIAADACDMIIQDAYKSVLFCFPGSEVPQWFPYRCRGNSVTLDPGSLNPNNGDRLIGFALCVVLGSSEVQRNKNREFPYRLKFEYEGMHVLGNNDHLRNYFYWKDIRIFEVHHTLVWKYTLESSAITYMLSHARNFNFEICEESHGYGVPTSNVVECGICPLYTKEKDNNFPAGDYWTQFCGGIFCIHQYLLVQFSCMTTHDERGETFLYGKCYKELQLRLGFRKIDTDRWEFANDNFVKGQKHLLINIRRRKHPHAADHQKPDNSDEAAANDGLWKEVENLKSNKNSLMQELVKLRQHQESAENKLLLLTDRLQGMEKHQQQMLSFLVMVVQSPGFMVQLLQPNENNWRMAELGDGNGMIVKYKPPVPENLKPVVPRSPTFEKQPEPELSFDGLKDLCISSEFLKVLMDEKLSPLENHPPFLLPDLPDDGSWEQLFLGSPFLQNTDEADKPTVSGMEIEPITPEDQTEKSQSFESLILEMEKTEETDALELRADGVHLEGSEKLKSLTKQMELLASETDNEEEEEEEGRKLMR</sequence>
<keyword evidence="1" id="KW-0433">Leucine-rich repeat</keyword>
<dbReference type="PANTHER" id="PTHR10015:SF325">
    <property type="entry name" value="HEAT STRESS TRANSCRIPTION FACTOR A-8"/>
    <property type="match status" value="1"/>
</dbReference>
<keyword evidence="2" id="KW-0677">Repeat</keyword>
<keyword evidence="9" id="KW-1185">Reference proteome</keyword>
<dbReference type="GO" id="GO:0034605">
    <property type="term" value="P:cellular response to heat"/>
    <property type="evidence" value="ECO:0007669"/>
    <property type="project" value="TreeGrafter"/>
</dbReference>
<evidence type="ECO:0000313" key="8">
    <source>
        <dbReference type="EMBL" id="RYR17763.1"/>
    </source>
</evidence>